<dbReference type="Proteomes" id="UP000502996">
    <property type="component" value="Chromosome"/>
</dbReference>
<dbReference type="PANTHER" id="PTHR35333">
    <property type="entry name" value="BETA-LACTAMASE"/>
    <property type="match status" value="1"/>
</dbReference>
<dbReference type="InterPro" id="IPR045155">
    <property type="entry name" value="Beta-lactam_cat"/>
</dbReference>
<dbReference type="SUPFAM" id="SSF56601">
    <property type="entry name" value="beta-lactamase/transpeptidase-like"/>
    <property type="match status" value="1"/>
</dbReference>
<dbReference type="GO" id="GO:0046677">
    <property type="term" value="P:response to antibiotic"/>
    <property type="evidence" value="ECO:0007669"/>
    <property type="project" value="InterPro"/>
</dbReference>
<dbReference type="EMBL" id="CP049257">
    <property type="protein sequence ID" value="QIG42221.1"/>
    <property type="molecule type" value="Genomic_DNA"/>
</dbReference>
<sequence>MSVHVWLGGLDGATWWAQDADEPVLAASLMKVPVAMAAEALDLDRSVPVHTDFDSVVVGETFALDEAGDQDPDTWDDVGGDQELRELVRRAIVHSGNLATDLVMEQTGVAAVTALMPQVLRMIGDQPATDRGIVNAASARQWGELLGRVAAVHDEVEDVMRGQTYREGIPAGLPEGTPVANKTGWIEGHRHDMGIVRPPDATPFALVVLTRDEPEGTIALAAREAWTRRR</sequence>
<gene>
    <name evidence="2" type="ORF">G5V58_05085</name>
</gene>
<reference evidence="2 3" key="1">
    <citation type="submission" date="2020-02" db="EMBL/GenBank/DDBJ databases">
        <title>Full genome sequence of Nocardioides sp. R-3366.</title>
        <authorList>
            <person name="Im W.-T."/>
        </authorList>
    </citation>
    <scope>NUCLEOTIDE SEQUENCE [LARGE SCALE GENOMIC DNA]</scope>
    <source>
        <strain evidence="2 3">R-3366</strain>
    </source>
</reference>
<accession>A0A6G6WA44</accession>
<dbReference type="InterPro" id="IPR012338">
    <property type="entry name" value="Beta-lactam/transpept-like"/>
</dbReference>
<dbReference type="KEGG" id="nano:G5V58_05085"/>
<dbReference type="GO" id="GO:0008800">
    <property type="term" value="F:beta-lactamase activity"/>
    <property type="evidence" value="ECO:0007669"/>
    <property type="project" value="InterPro"/>
</dbReference>
<dbReference type="PANTHER" id="PTHR35333:SF3">
    <property type="entry name" value="BETA-LACTAMASE-TYPE TRANSPEPTIDASE FOLD CONTAINING PROTEIN"/>
    <property type="match status" value="1"/>
</dbReference>
<dbReference type="Gene3D" id="3.40.710.10">
    <property type="entry name" value="DD-peptidase/beta-lactamase superfamily"/>
    <property type="match status" value="2"/>
</dbReference>
<name>A0A6G6WA44_9ACTN</name>
<dbReference type="InterPro" id="IPR000871">
    <property type="entry name" value="Beta-lactam_class-A"/>
</dbReference>
<keyword evidence="3" id="KW-1185">Reference proteome</keyword>
<dbReference type="GO" id="GO:0030655">
    <property type="term" value="P:beta-lactam antibiotic catabolic process"/>
    <property type="evidence" value="ECO:0007669"/>
    <property type="project" value="InterPro"/>
</dbReference>
<keyword evidence="2" id="KW-0378">Hydrolase</keyword>
<evidence type="ECO:0000313" key="2">
    <source>
        <dbReference type="EMBL" id="QIG42221.1"/>
    </source>
</evidence>
<dbReference type="AlphaFoldDB" id="A0A6G6WA44"/>
<protein>
    <submittedName>
        <fullName evidence="2">Serine hydrolase</fullName>
    </submittedName>
</protein>
<evidence type="ECO:0000313" key="3">
    <source>
        <dbReference type="Proteomes" id="UP000502996"/>
    </source>
</evidence>
<organism evidence="2 3">
    <name type="scientific">Nocardioides anomalus</name>
    <dbReference type="NCBI Taxonomy" id="2712223"/>
    <lineage>
        <taxon>Bacteria</taxon>
        <taxon>Bacillati</taxon>
        <taxon>Actinomycetota</taxon>
        <taxon>Actinomycetes</taxon>
        <taxon>Propionibacteriales</taxon>
        <taxon>Nocardioidaceae</taxon>
        <taxon>Nocardioides</taxon>
    </lineage>
</organism>
<dbReference type="Pfam" id="PF13354">
    <property type="entry name" value="Beta-lactamase2"/>
    <property type="match status" value="1"/>
</dbReference>
<evidence type="ECO:0000259" key="1">
    <source>
        <dbReference type="Pfam" id="PF13354"/>
    </source>
</evidence>
<dbReference type="RefSeq" id="WP_165229323.1">
    <property type="nucleotide sequence ID" value="NZ_CP049257.1"/>
</dbReference>
<feature type="domain" description="Beta-lactamase class A catalytic" evidence="1">
    <location>
        <begin position="10"/>
        <end position="210"/>
    </location>
</feature>
<proteinExistence type="predicted"/>